<organism evidence="2">
    <name type="scientific">Borrelia anserina BA2</name>
    <dbReference type="NCBI Taxonomy" id="1313293"/>
    <lineage>
        <taxon>Bacteria</taxon>
        <taxon>Pseudomonadati</taxon>
        <taxon>Spirochaetota</taxon>
        <taxon>Spirochaetia</taxon>
        <taxon>Spirochaetales</taxon>
        <taxon>Borreliaceae</taxon>
        <taxon>Borrelia</taxon>
    </lineage>
</organism>
<reference evidence="2" key="1">
    <citation type="submission" date="2013-04" db="EMBL/GenBank/DDBJ databases">
        <title>Comparative Genomics of Relapsing Fever Spirochetes.</title>
        <authorList>
            <person name="Schwan T.G."/>
            <person name="Raffel S.J."/>
            <person name="Porcella S.F."/>
            <person name="Martens C.A."/>
            <person name="Bruno D.P."/>
            <person name="Rickefs S.M."/>
            <person name="Barbian K.B."/>
        </authorList>
    </citation>
    <scope>NUCLEOTIDE SEQUENCE</scope>
    <source>
        <strain evidence="2">BA2</strain>
        <plasmid evidence="2">unnamed</plasmid>
    </source>
</reference>
<gene>
    <name evidence="2" type="ORF">BAN_0900039</name>
</gene>
<protein>
    <submittedName>
        <fullName evidence="2">Uncharacterized protein</fullName>
    </submittedName>
</protein>
<geneLocation type="plasmid" evidence="2">
    <name>unnamed</name>
</geneLocation>
<dbReference type="EMBL" id="CP005840">
    <property type="protein sequence ID" value="AHH09052.1"/>
    <property type="molecule type" value="Genomic_DNA"/>
</dbReference>
<evidence type="ECO:0000256" key="1">
    <source>
        <dbReference type="SAM" id="Phobius"/>
    </source>
</evidence>
<sequence length="48" mass="5506">MSISSTLDFFEMIVEKRIAEVLFPTPPLIDAIVIVFGFFYPFGYNSSR</sequence>
<keyword evidence="2" id="KW-0614">Plasmid</keyword>
<keyword evidence="1" id="KW-0472">Membrane</keyword>
<accession>W5SQ98</accession>
<keyword evidence="1" id="KW-1133">Transmembrane helix</keyword>
<dbReference type="HOGENOM" id="CLU_3150087_0_0_12"/>
<keyword evidence="1" id="KW-0812">Transmembrane</keyword>
<feature type="transmembrane region" description="Helical" evidence="1">
    <location>
        <begin position="21"/>
        <end position="42"/>
    </location>
</feature>
<proteinExistence type="predicted"/>
<dbReference type="AlphaFoldDB" id="W5SQ98"/>
<name>W5SQ98_BORAN</name>
<evidence type="ECO:0000313" key="2">
    <source>
        <dbReference type="EMBL" id="AHH09052.1"/>
    </source>
</evidence>